<dbReference type="HOGENOM" id="CLU_028186_7_2_4"/>
<dbReference type="AlphaFoldDB" id="W8X013"/>
<feature type="compositionally biased region" description="Basic and acidic residues" evidence="1">
    <location>
        <begin position="1"/>
        <end position="27"/>
    </location>
</feature>
<feature type="region of interest" description="Disordered" evidence="1">
    <location>
        <begin position="1"/>
        <end position="29"/>
    </location>
</feature>
<reference evidence="3 4" key="1">
    <citation type="journal article" date="2014" name="BMC Microbiol.">
        <title>The oxygen-independent metabolism of cyclic monoterpenes in Castellaniella defragrans 65Phen.</title>
        <authorList>
            <person name="Petasch J."/>
            <person name="Disch E.M."/>
            <person name="Markert S."/>
            <person name="Becher D."/>
            <person name="Schweder T."/>
            <person name="Huttel B."/>
            <person name="Reinhardt R."/>
            <person name="Harder J."/>
        </authorList>
    </citation>
    <scope>NUCLEOTIDE SEQUENCE [LARGE SCALE GENOMIC DNA]</scope>
    <source>
        <strain evidence="3">65Phen</strain>
    </source>
</reference>
<dbReference type="Pfam" id="PF13701">
    <property type="entry name" value="DDE_Tnp_1_4"/>
    <property type="match status" value="1"/>
</dbReference>
<dbReference type="InterPro" id="IPR025668">
    <property type="entry name" value="Tnp_DDE_dom"/>
</dbReference>
<accession>W8X013</accession>
<dbReference type="NCBIfam" id="NF033539">
    <property type="entry name" value="transpos_IS1380"/>
    <property type="match status" value="1"/>
</dbReference>
<name>W8X013_CASD6</name>
<dbReference type="STRING" id="1437824.BN940_13676"/>
<dbReference type="Proteomes" id="UP000019805">
    <property type="component" value="Chromosome"/>
</dbReference>
<dbReference type="InterPro" id="IPR047960">
    <property type="entry name" value="Transpos_IS1380"/>
</dbReference>
<keyword evidence="4" id="KW-1185">Reference proteome</keyword>
<feature type="domain" description="Transposase DDE" evidence="2">
    <location>
        <begin position="147"/>
        <end position="568"/>
    </location>
</feature>
<evidence type="ECO:0000259" key="2">
    <source>
        <dbReference type="Pfam" id="PF13701"/>
    </source>
</evidence>
<protein>
    <submittedName>
        <fullName evidence="3">Transposase</fullName>
    </submittedName>
</protein>
<evidence type="ECO:0000313" key="3">
    <source>
        <dbReference type="EMBL" id="CDM25184.1"/>
    </source>
</evidence>
<sequence length="570" mass="64948">MQHDADRLRAERARSQDQHQARQDQQAHQDPGFYQRLGLEMPESTTAADTFLISIYCERWTQDDLDRGQFSQGEAVIEREAVDADELQRIAQDHGMDSPSPGNFVRRVKRNRRFLPEGLWLLGLTPYNQKEPPMPNRTTEELDFGRLGRRHLQANFQGGDLSSDGGLMLLRRIDARTGLSRMAAKALTERRAAGRIHHRLRDLLAQRLYGLCCGYEDLNDHDTLRGDLLMQTAVGRDRALASSPTLSRLETGATRADAWALHGVLVEHFIASFATAPRQLILDVDASDIPLHGEQELKQFHAYYDHHCYLPLYVFCGQSMLACLLRPSRIDGARHAAAVLRLLVNRLRQAWPEVRIIIRGDSGFCRQPLIRWCERSGVQYIIGLARNKRLQARVAQAEEILKDGYERTGRKQRLVSEFTYAAGSWDRPRRVLTRLEYGAQGVNPRFVVTNIRDCDAMQLYDQLYCARGEAENRIKEAQLDLFGTRASCHRFAANQFRLLLAALAYTLMQRLRETALRGTELERASAATIRVRLLKVGAAIVRNTRRVRILLASHHPLRHVYAHAARAMAP</sequence>
<organism evidence="3 4">
    <name type="scientific">Castellaniella defragrans (strain DSM 12143 / CCUG 39792 / 65Phen)</name>
    <name type="common">Alcaligenes defragrans</name>
    <dbReference type="NCBI Taxonomy" id="1437824"/>
    <lineage>
        <taxon>Bacteria</taxon>
        <taxon>Pseudomonadati</taxon>
        <taxon>Pseudomonadota</taxon>
        <taxon>Betaproteobacteria</taxon>
        <taxon>Burkholderiales</taxon>
        <taxon>Alcaligenaceae</taxon>
        <taxon>Castellaniella</taxon>
    </lineage>
</organism>
<proteinExistence type="predicted"/>
<dbReference type="KEGG" id="cdn:BN940_13676"/>
<dbReference type="EMBL" id="HG916765">
    <property type="protein sequence ID" value="CDM25184.1"/>
    <property type="molecule type" value="Genomic_DNA"/>
</dbReference>
<evidence type="ECO:0000256" key="1">
    <source>
        <dbReference type="SAM" id="MobiDB-lite"/>
    </source>
</evidence>
<gene>
    <name evidence="3" type="ORF">BN940_13676</name>
</gene>
<dbReference type="eggNOG" id="COG1861">
    <property type="taxonomic scope" value="Bacteria"/>
</dbReference>
<dbReference type="PATRIC" id="fig|1437824.5.peg.2701"/>
<evidence type="ECO:0000313" key="4">
    <source>
        <dbReference type="Proteomes" id="UP000019805"/>
    </source>
</evidence>